<evidence type="ECO:0000313" key="1">
    <source>
        <dbReference type="EMBL" id="KAG2410251.1"/>
    </source>
</evidence>
<accession>A0A8T0LFM4</accession>
<evidence type="ECO:0000313" key="2">
    <source>
        <dbReference type="Proteomes" id="UP000743370"/>
    </source>
</evidence>
<proteinExistence type="predicted"/>
<reference evidence="1 2" key="1">
    <citation type="submission" date="2020-05" db="EMBL/GenBank/DDBJ databases">
        <title>Vigna angularis (adzuki bean) Var. LongXiaoDou No. 4 denovo assembly.</title>
        <authorList>
            <person name="Xiang H."/>
        </authorList>
    </citation>
    <scope>NUCLEOTIDE SEQUENCE [LARGE SCALE GENOMIC DNA]</scope>
    <source>
        <tissue evidence="1">Leaf</tissue>
    </source>
</reference>
<organism evidence="1 2">
    <name type="scientific">Phaseolus angularis</name>
    <name type="common">Azuki bean</name>
    <name type="synonym">Vigna angularis</name>
    <dbReference type="NCBI Taxonomy" id="3914"/>
    <lineage>
        <taxon>Eukaryota</taxon>
        <taxon>Viridiplantae</taxon>
        <taxon>Streptophyta</taxon>
        <taxon>Embryophyta</taxon>
        <taxon>Tracheophyta</taxon>
        <taxon>Spermatophyta</taxon>
        <taxon>Magnoliopsida</taxon>
        <taxon>eudicotyledons</taxon>
        <taxon>Gunneridae</taxon>
        <taxon>Pentapetalae</taxon>
        <taxon>rosids</taxon>
        <taxon>fabids</taxon>
        <taxon>Fabales</taxon>
        <taxon>Fabaceae</taxon>
        <taxon>Papilionoideae</taxon>
        <taxon>50 kb inversion clade</taxon>
        <taxon>NPAAA clade</taxon>
        <taxon>indigoferoid/millettioid clade</taxon>
        <taxon>Phaseoleae</taxon>
        <taxon>Vigna</taxon>
    </lineage>
</organism>
<protein>
    <submittedName>
        <fullName evidence="1">Uncharacterized protein</fullName>
    </submittedName>
</protein>
<sequence length="129" mass="14277">MLIYVGIFIEAHGSNDGGLADLERLGDGDLERWIQSGGGKQQRRRARRSGAAWRWRSGAVDLEWRRQATTTEGSPIWSGLAMAIWSGGSREAEAIMAEAATTEGSPIWSGLAMTIWSEMIIVDEKDHRF</sequence>
<dbReference type="Proteomes" id="UP000743370">
    <property type="component" value="Unassembled WGS sequence"/>
</dbReference>
<comment type="caution">
    <text evidence="1">The sequence shown here is derived from an EMBL/GenBank/DDBJ whole genome shotgun (WGS) entry which is preliminary data.</text>
</comment>
<dbReference type="EMBL" id="JABFOF010000001">
    <property type="protein sequence ID" value="KAG2410251.1"/>
    <property type="molecule type" value="Genomic_DNA"/>
</dbReference>
<dbReference type="AlphaFoldDB" id="A0A8T0LFM4"/>
<name>A0A8T0LFM4_PHAAN</name>
<gene>
    <name evidence="1" type="ORF">HKW66_Vig0009160</name>
</gene>